<dbReference type="Pfam" id="PF03886">
    <property type="entry name" value="ABC_trans_aux"/>
    <property type="match status" value="1"/>
</dbReference>
<dbReference type="InterPro" id="IPR005586">
    <property type="entry name" value="ABC_trans_aux"/>
</dbReference>
<dbReference type="EMBL" id="SMLK01000011">
    <property type="protein sequence ID" value="TFY96618.1"/>
    <property type="molecule type" value="Genomic_DNA"/>
</dbReference>
<comment type="caution">
    <text evidence="3">The sequence shown here is derived from an EMBL/GenBank/DDBJ whole genome shotgun (WGS) entry which is preliminary data.</text>
</comment>
<keyword evidence="1" id="KW-0732">Signal</keyword>
<evidence type="ECO:0000313" key="3">
    <source>
        <dbReference type="EMBL" id="TFY96618.1"/>
    </source>
</evidence>
<dbReference type="OrthoDB" id="5568302at2"/>
<reference evidence="3 4" key="1">
    <citation type="submission" date="2019-03" db="EMBL/GenBank/DDBJ databases">
        <title>Ramlibacter sp. 18x22-1, whole genome shotgun sequence.</title>
        <authorList>
            <person name="Zhang X."/>
            <person name="Feng G."/>
            <person name="Zhu H."/>
        </authorList>
    </citation>
    <scope>NUCLEOTIDE SEQUENCE [LARGE SCALE GENOMIC DNA]</scope>
    <source>
        <strain evidence="3 4">18x22-1</strain>
    </source>
</reference>
<accession>A0A4Z0BFI4</accession>
<feature type="domain" description="ABC-type transport auxiliary lipoprotein component" evidence="2">
    <location>
        <begin position="47"/>
        <end position="204"/>
    </location>
</feature>
<gene>
    <name evidence="3" type="ORF">EZ216_20425</name>
</gene>
<feature type="chain" id="PRO_5021353657" description="ABC-type transport auxiliary lipoprotein component domain-containing protein" evidence="1">
    <location>
        <begin position="24"/>
        <end position="216"/>
    </location>
</feature>
<dbReference type="Gene3D" id="3.40.50.10610">
    <property type="entry name" value="ABC-type transport auxiliary lipoprotein component"/>
    <property type="match status" value="1"/>
</dbReference>
<sequence length="216" mass="23643">MNRPLMAAAAALALAALAGCANLIDKPQRPALFDMGPLPHLTTRVERPAPYFALVLPEIEASGALEGSAVLYRLGYTDDYQLRAYSQSRWSAPPPQLVRQRLRQQLGRERPVLNLDESATLVRDDSRPLYILRMELEEFAHVFDSPDRSRGVLRLRATLFRSTASGEQLLDQRSIAVQGNAPTPDASGGVRALTEATDAAAADIGQWLQQARAAAR</sequence>
<name>A0A4Z0BFI4_9BURK</name>
<dbReference type="RefSeq" id="WP_135251646.1">
    <property type="nucleotide sequence ID" value="NZ_SMLK01000011.1"/>
</dbReference>
<dbReference type="PROSITE" id="PS51257">
    <property type="entry name" value="PROKAR_LIPOPROTEIN"/>
    <property type="match status" value="1"/>
</dbReference>
<protein>
    <recommendedName>
        <fullName evidence="2">ABC-type transport auxiliary lipoprotein component domain-containing protein</fullName>
    </recommendedName>
</protein>
<dbReference type="Proteomes" id="UP000297839">
    <property type="component" value="Unassembled WGS sequence"/>
</dbReference>
<proteinExistence type="predicted"/>
<evidence type="ECO:0000256" key="1">
    <source>
        <dbReference type="SAM" id="SignalP"/>
    </source>
</evidence>
<evidence type="ECO:0000259" key="2">
    <source>
        <dbReference type="Pfam" id="PF03886"/>
    </source>
</evidence>
<feature type="signal peptide" evidence="1">
    <location>
        <begin position="1"/>
        <end position="23"/>
    </location>
</feature>
<organism evidence="3 4">
    <name type="scientific">Ramlibacter humi</name>
    <dbReference type="NCBI Taxonomy" id="2530451"/>
    <lineage>
        <taxon>Bacteria</taxon>
        <taxon>Pseudomonadati</taxon>
        <taxon>Pseudomonadota</taxon>
        <taxon>Betaproteobacteria</taxon>
        <taxon>Burkholderiales</taxon>
        <taxon>Comamonadaceae</taxon>
        <taxon>Ramlibacter</taxon>
    </lineage>
</organism>
<dbReference type="SUPFAM" id="SSF159594">
    <property type="entry name" value="XCC0632-like"/>
    <property type="match status" value="1"/>
</dbReference>
<dbReference type="AlphaFoldDB" id="A0A4Z0BFI4"/>
<keyword evidence="4" id="KW-1185">Reference proteome</keyword>
<evidence type="ECO:0000313" key="4">
    <source>
        <dbReference type="Proteomes" id="UP000297839"/>
    </source>
</evidence>